<dbReference type="GeneID" id="101845493"/>
<evidence type="ECO:0000313" key="1">
    <source>
        <dbReference type="Proteomes" id="UP000694888"/>
    </source>
</evidence>
<name>A0ABM1A8S7_APLCA</name>
<proteinExistence type="predicted"/>
<keyword evidence="1" id="KW-1185">Reference proteome</keyword>
<organism evidence="1 2">
    <name type="scientific">Aplysia californica</name>
    <name type="common">California sea hare</name>
    <dbReference type="NCBI Taxonomy" id="6500"/>
    <lineage>
        <taxon>Eukaryota</taxon>
        <taxon>Metazoa</taxon>
        <taxon>Spiralia</taxon>
        <taxon>Lophotrochozoa</taxon>
        <taxon>Mollusca</taxon>
        <taxon>Gastropoda</taxon>
        <taxon>Heterobranchia</taxon>
        <taxon>Euthyneura</taxon>
        <taxon>Tectipleura</taxon>
        <taxon>Aplysiida</taxon>
        <taxon>Aplysioidea</taxon>
        <taxon>Aplysiidae</taxon>
        <taxon>Aplysia</taxon>
    </lineage>
</organism>
<dbReference type="Proteomes" id="UP000694888">
    <property type="component" value="Unplaced"/>
</dbReference>
<accession>A0ABM1A8S7</accession>
<protein>
    <submittedName>
        <fullName evidence="2">Uncharacterized protein LOC101845493 isoform X1</fullName>
    </submittedName>
</protein>
<gene>
    <name evidence="2" type="primary">LOC101845493</name>
</gene>
<sequence>MDISVLWGLLENMLKIRELDGTLQEWKPVTVSQELQDSVKFLASSGMSQLLQEWLLETIFQDLSKWVGPAFWWKFKELGDDSAKNQSAFCCAFEYLYSKWRMCCWCFCSNRNWV</sequence>
<dbReference type="RefSeq" id="XP_012943019.1">
    <property type="nucleotide sequence ID" value="XM_013087565.2"/>
</dbReference>
<evidence type="ECO:0000313" key="2">
    <source>
        <dbReference type="RefSeq" id="XP_012943019.1"/>
    </source>
</evidence>
<reference evidence="2" key="1">
    <citation type="submission" date="2025-08" db="UniProtKB">
        <authorList>
            <consortium name="RefSeq"/>
        </authorList>
    </citation>
    <scope>IDENTIFICATION</scope>
</reference>